<organism evidence="4 5">
    <name type="scientific">Paenibacillus thiaminolyticus</name>
    <name type="common">Bacillus thiaminolyticus</name>
    <dbReference type="NCBI Taxonomy" id="49283"/>
    <lineage>
        <taxon>Bacteria</taxon>
        <taxon>Bacillati</taxon>
        <taxon>Bacillota</taxon>
        <taxon>Bacilli</taxon>
        <taxon>Bacillales</taxon>
        <taxon>Paenibacillaceae</taxon>
        <taxon>Paenibacillus</taxon>
    </lineage>
</organism>
<evidence type="ECO:0000313" key="5">
    <source>
        <dbReference type="Proteomes" id="UP000266177"/>
    </source>
</evidence>
<evidence type="ECO:0000256" key="2">
    <source>
        <dbReference type="ARBA" id="ARBA00023315"/>
    </source>
</evidence>
<dbReference type="InterPro" id="IPR000182">
    <property type="entry name" value="GNAT_dom"/>
</dbReference>
<dbReference type="EMBL" id="QYZD01000014">
    <property type="protein sequence ID" value="RJG22835.1"/>
    <property type="molecule type" value="Genomic_DNA"/>
</dbReference>
<name>A0A3A3GHQ9_PANTH</name>
<dbReference type="Pfam" id="PF00583">
    <property type="entry name" value="Acetyltransf_1"/>
    <property type="match status" value="1"/>
</dbReference>
<gene>
    <name evidence="4" type="ORF">DQX05_16070</name>
</gene>
<comment type="caution">
    <text evidence="4">The sequence shown here is derived from an EMBL/GenBank/DDBJ whole genome shotgun (WGS) entry which is preliminary data.</text>
</comment>
<accession>A0A3A3GHQ9</accession>
<dbReference type="SUPFAM" id="SSF55729">
    <property type="entry name" value="Acyl-CoA N-acyltransferases (Nat)"/>
    <property type="match status" value="1"/>
</dbReference>
<keyword evidence="2" id="KW-0012">Acyltransferase</keyword>
<evidence type="ECO:0000313" key="4">
    <source>
        <dbReference type="EMBL" id="RJG22835.1"/>
    </source>
</evidence>
<proteinExistence type="predicted"/>
<keyword evidence="1 4" id="KW-0808">Transferase</keyword>
<sequence length="145" mass="16943">MNIRAATERDYPDLRIIYLESRRRTFHWAETEKMTIDDFDRDTVDEYILLAEEDNHILGFASLYLPDNFIHNLFVHPDFLGKGIGGLLLDASIAQMNPPIRLKCVSENHNAMKFYEKNGWKKVVEEGTLGEKYWVLVYEWGSSLT</sequence>
<dbReference type="Gene3D" id="3.40.630.30">
    <property type="match status" value="1"/>
</dbReference>
<dbReference type="InterPro" id="IPR016181">
    <property type="entry name" value="Acyl_CoA_acyltransferase"/>
</dbReference>
<dbReference type="CDD" id="cd04301">
    <property type="entry name" value="NAT_SF"/>
    <property type="match status" value="1"/>
</dbReference>
<evidence type="ECO:0000259" key="3">
    <source>
        <dbReference type="PROSITE" id="PS51186"/>
    </source>
</evidence>
<dbReference type="Proteomes" id="UP000266177">
    <property type="component" value="Unassembled WGS sequence"/>
</dbReference>
<evidence type="ECO:0000256" key="1">
    <source>
        <dbReference type="ARBA" id="ARBA00022679"/>
    </source>
</evidence>
<feature type="domain" description="N-acetyltransferase" evidence="3">
    <location>
        <begin position="1"/>
        <end position="139"/>
    </location>
</feature>
<dbReference type="OrthoDB" id="9788755at2"/>
<dbReference type="AlphaFoldDB" id="A0A3A3GHQ9"/>
<dbReference type="InterPro" id="IPR050832">
    <property type="entry name" value="Bact_Acetyltransf"/>
</dbReference>
<reference evidence="4 5" key="1">
    <citation type="submission" date="2018-09" db="EMBL/GenBank/DDBJ databases">
        <title>Paenibacillus SK2017-BO5.</title>
        <authorList>
            <person name="Piskunova J.V."/>
            <person name="Dubiley S.A."/>
            <person name="Severinov K.V."/>
        </authorList>
    </citation>
    <scope>NUCLEOTIDE SEQUENCE [LARGE SCALE GENOMIC DNA]</scope>
    <source>
        <strain evidence="4 5">BO5</strain>
    </source>
</reference>
<dbReference type="PANTHER" id="PTHR43877">
    <property type="entry name" value="AMINOALKYLPHOSPHONATE N-ACETYLTRANSFERASE-RELATED-RELATED"/>
    <property type="match status" value="1"/>
</dbReference>
<protein>
    <submittedName>
        <fullName evidence="4">GNAT family N-acetyltransferase</fullName>
    </submittedName>
</protein>
<dbReference type="GO" id="GO:0016747">
    <property type="term" value="F:acyltransferase activity, transferring groups other than amino-acyl groups"/>
    <property type="evidence" value="ECO:0007669"/>
    <property type="project" value="InterPro"/>
</dbReference>
<dbReference type="PROSITE" id="PS51186">
    <property type="entry name" value="GNAT"/>
    <property type="match status" value="1"/>
</dbReference>
<dbReference type="PANTHER" id="PTHR43877:SF1">
    <property type="entry name" value="ACETYLTRANSFERASE"/>
    <property type="match status" value="1"/>
</dbReference>
<dbReference type="RefSeq" id="WP_119794644.1">
    <property type="nucleotide sequence ID" value="NZ_QYZD01000014.1"/>
</dbReference>